<dbReference type="InterPro" id="IPR036428">
    <property type="entry name" value="PCD_sf"/>
</dbReference>
<proteinExistence type="inferred from homology"/>
<reference evidence="5" key="1">
    <citation type="submission" date="2015-07" db="EMBL/GenBank/DDBJ databases">
        <title>Draft Genome Sequences of Anaerolinea thermolimosa IMO-1, Bellilinea caldifistulae GOMI-1, Leptolinea tardivitalis YMTK-2, Levilinea saccharolytica KIBI-1,Longilinea arvoryzae KOME-1, Previously Described as Members of the Anaerolineaceae (Chloroflexi).</title>
        <authorList>
            <person name="Sekiguchi Y."/>
            <person name="Ohashi A."/>
            <person name="Matsuura N."/>
            <person name="Tourlousse M.D."/>
        </authorList>
    </citation>
    <scope>NUCLEOTIDE SEQUENCE [LARGE SCALE GENOMIC DNA]</scope>
    <source>
        <strain evidence="5">KOME-1</strain>
    </source>
</reference>
<dbReference type="OrthoDB" id="9800108at2"/>
<comment type="catalytic activity">
    <reaction evidence="1 4">
        <text>(4aS,6R)-4a-hydroxy-L-erythro-5,6,7,8-tetrahydrobiopterin = (6R)-L-erythro-6,7-dihydrobiopterin + H2O</text>
        <dbReference type="Rhea" id="RHEA:11920"/>
        <dbReference type="ChEBI" id="CHEBI:15377"/>
        <dbReference type="ChEBI" id="CHEBI:15642"/>
        <dbReference type="ChEBI" id="CHEBI:43120"/>
        <dbReference type="EC" id="4.2.1.96"/>
    </reaction>
</comment>
<dbReference type="Proteomes" id="UP000055060">
    <property type="component" value="Unassembled WGS sequence"/>
</dbReference>
<dbReference type="PANTHER" id="PTHR42805">
    <property type="entry name" value="PTERIN-4-ALPHA-CARBINOLAMINE DEHYDRATASE-RELATED"/>
    <property type="match status" value="1"/>
</dbReference>
<protein>
    <recommendedName>
        <fullName evidence="4">Putative pterin-4-alpha-carbinolamine dehydratase</fullName>
        <shortName evidence="4">PHS</shortName>
        <ecNumber evidence="4">4.2.1.96</ecNumber>
    </recommendedName>
    <alternativeName>
        <fullName evidence="4">4-alpha-hydroxy-tetrahydropterin dehydratase</fullName>
    </alternativeName>
    <alternativeName>
        <fullName evidence="4">Pterin carbinolamine dehydratase</fullName>
        <shortName evidence="4">PCD</shortName>
    </alternativeName>
</protein>
<dbReference type="Pfam" id="PF01329">
    <property type="entry name" value="Pterin_4a"/>
    <property type="match status" value="1"/>
</dbReference>
<dbReference type="InterPro" id="IPR001533">
    <property type="entry name" value="Pterin_deHydtase"/>
</dbReference>
<evidence type="ECO:0000313" key="6">
    <source>
        <dbReference type="Proteomes" id="UP000055060"/>
    </source>
</evidence>
<evidence type="ECO:0000256" key="3">
    <source>
        <dbReference type="ARBA" id="ARBA00023239"/>
    </source>
</evidence>
<dbReference type="PANTHER" id="PTHR42805:SF1">
    <property type="entry name" value="PTERIN-4-ALPHA-CARBINOLAMINE DEHYDRATASE-RELATED"/>
    <property type="match status" value="1"/>
</dbReference>
<dbReference type="CDD" id="cd00913">
    <property type="entry name" value="PCD_DCoH_subfamily_a"/>
    <property type="match status" value="1"/>
</dbReference>
<accession>A0A0S7BDB6</accession>
<dbReference type="EMBL" id="DF967972">
    <property type="protein sequence ID" value="GAP12326.1"/>
    <property type="molecule type" value="Genomic_DNA"/>
</dbReference>
<evidence type="ECO:0000256" key="2">
    <source>
        <dbReference type="ARBA" id="ARBA00006472"/>
    </source>
</evidence>
<name>A0A0S7BDB6_9CHLR</name>
<dbReference type="SUPFAM" id="SSF55248">
    <property type="entry name" value="PCD-like"/>
    <property type="match status" value="1"/>
</dbReference>
<dbReference type="Gene3D" id="3.30.1360.20">
    <property type="entry name" value="Transcriptional coactivator/pterin dehydratase"/>
    <property type="match status" value="1"/>
</dbReference>
<dbReference type="AlphaFoldDB" id="A0A0S7BDB6"/>
<organism evidence="5">
    <name type="scientific">Longilinea arvoryzae</name>
    <dbReference type="NCBI Taxonomy" id="360412"/>
    <lineage>
        <taxon>Bacteria</taxon>
        <taxon>Bacillati</taxon>
        <taxon>Chloroflexota</taxon>
        <taxon>Anaerolineae</taxon>
        <taxon>Anaerolineales</taxon>
        <taxon>Anaerolineaceae</taxon>
        <taxon>Longilinea</taxon>
    </lineage>
</organism>
<dbReference type="GO" id="GO:0008124">
    <property type="term" value="F:4-alpha-hydroxytetrahydrobiopterin dehydratase activity"/>
    <property type="evidence" value="ECO:0007669"/>
    <property type="project" value="UniProtKB-UniRule"/>
</dbReference>
<dbReference type="STRING" id="360412.LARV_00059"/>
<comment type="similarity">
    <text evidence="2 4">Belongs to the pterin-4-alpha-carbinolamine dehydratase family.</text>
</comment>
<sequence length="115" mass="13219">MKELAQLHCSPVKANTPALTEDEIRQLLAKLSGWRIDEKEGEQRLQKIFKFENFVQAVGFTDRIAAEANQEDHHPAILTEWGKVTVTWWTHKIKGLHQNDFIMAAKTDHIFEGPV</sequence>
<dbReference type="HAMAP" id="MF_00434">
    <property type="entry name" value="Pterin_4_alpha"/>
    <property type="match status" value="1"/>
</dbReference>
<keyword evidence="3 4" id="KW-0456">Lyase</keyword>
<keyword evidence="6" id="KW-1185">Reference proteome</keyword>
<dbReference type="GO" id="GO:0006729">
    <property type="term" value="P:tetrahydrobiopterin biosynthetic process"/>
    <property type="evidence" value="ECO:0007669"/>
    <property type="project" value="InterPro"/>
</dbReference>
<dbReference type="RefSeq" id="WP_075071764.1">
    <property type="nucleotide sequence ID" value="NZ_DF967972.1"/>
</dbReference>
<evidence type="ECO:0000256" key="4">
    <source>
        <dbReference type="HAMAP-Rule" id="MF_00434"/>
    </source>
</evidence>
<evidence type="ECO:0000313" key="5">
    <source>
        <dbReference type="EMBL" id="GAP12326.1"/>
    </source>
</evidence>
<dbReference type="EC" id="4.2.1.96" evidence="4"/>
<dbReference type="NCBIfam" id="NF002016">
    <property type="entry name" value="PRK00823.1-1"/>
    <property type="match status" value="1"/>
</dbReference>
<gene>
    <name evidence="5" type="ORF">LARV_00059</name>
</gene>
<evidence type="ECO:0000256" key="1">
    <source>
        <dbReference type="ARBA" id="ARBA00001554"/>
    </source>
</evidence>
<dbReference type="InterPro" id="IPR050376">
    <property type="entry name" value="Pterin-4-alpha-carb_dehyd"/>
</dbReference>